<feature type="transmembrane region" description="Helical" evidence="5">
    <location>
        <begin position="174"/>
        <end position="197"/>
    </location>
</feature>
<comment type="subcellular location">
    <subcellularLocation>
        <location evidence="1">Membrane</location>
        <topology evidence="1">Multi-pass membrane protein</topology>
    </subcellularLocation>
</comment>
<feature type="domain" description="Yip1" evidence="6">
    <location>
        <begin position="9"/>
        <end position="185"/>
    </location>
</feature>
<evidence type="ECO:0000256" key="2">
    <source>
        <dbReference type="ARBA" id="ARBA00022692"/>
    </source>
</evidence>
<dbReference type="KEGG" id="azq:G3580_00740"/>
<proteinExistence type="predicted"/>
<gene>
    <name evidence="7" type="ORF">G3580_00740</name>
</gene>
<accession>A0A6C1B0D7</accession>
<feature type="transmembrane region" description="Helical" evidence="5">
    <location>
        <begin position="69"/>
        <end position="92"/>
    </location>
</feature>
<feature type="transmembrane region" description="Helical" evidence="5">
    <location>
        <begin position="104"/>
        <end position="125"/>
    </location>
</feature>
<dbReference type="Proteomes" id="UP000501991">
    <property type="component" value="Chromosome"/>
</dbReference>
<sequence length="198" mass="21881">MTLTDLPRMLFSETEGWRDIQRMHPGVTKMLLAVVGPLSLLPPLMYAYANMAHPGAIFPRLEPALSTNEALLVGGIFFLVEVAMVFMMADLIRQFANAKSLQPDYAQCFALAAIAPVPLWLTSVMLFIPSLWFNVIMLAAAWIGTAALIRHGVRSLLEVDDGELAHRIGNRITFAGVIAWLALMIMMALVVSIMLGWR</sequence>
<dbReference type="AlphaFoldDB" id="A0A6C1B0D7"/>
<reference evidence="7 8" key="1">
    <citation type="submission" date="2020-02" db="EMBL/GenBank/DDBJ databases">
        <title>Nitrogenibacter mangrovi gen. nov., sp. nov. isolated from mangrove sediment, a denitrifying betaproteobacterium.</title>
        <authorList>
            <person name="Liao H."/>
            <person name="Tian Y."/>
        </authorList>
    </citation>
    <scope>NUCLEOTIDE SEQUENCE [LARGE SCALE GENOMIC DNA]</scope>
    <source>
        <strain evidence="7 8">M9-3-2</strain>
    </source>
</reference>
<keyword evidence="2 5" id="KW-0812">Transmembrane</keyword>
<dbReference type="InterPro" id="IPR006977">
    <property type="entry name" value="Yip1_dom"/>
</dbReference>
<feature type="transmembrane region" description="Helical" evidence="5">
    <location>
        <begin position="131"/>
        <end position="153"/>
    </location>
</feature>
<dbReference type="Pfam" id="PF04893">
    <property type="entry name" value="Yip1"/>
    <property type="match status" value="1"/>
</dbReference>
<evidence type="ECO:0000256" key="4">
    <source>
        <dbReference type="ARBA" id="ARBA00023136"/>
    </source>
</evidence>
<dbReference type="GO" id="GO:0016020">
    <property type="term" value="C:membrane"/>
    <property type="evidence" value="ECO:0007669"/>
    <property type="project" value="UniProtKB-SubCell"/>
</dbReference>
<keyword evidence="3 5" id="KW-1133">Transmembrane helix</keyword>
<evidence type="ECO:0000313" key="7">
    <source>
        <dbReference type="EMBL" id="QID16278.1"/>
    </source>
</evidence>
<dbReference type="EMBL" id="CP048836">
    <property type="protein sequence ID" value="QID16278.1"/>
    <property type="molecule type" value="Genomic_DNA"/>
</dbReference>
<dbReference type="RefSeq" id="WP_173763446.1">
    <property type="nucleotide sequence ID" value="NZ_CP048836.1"/>
</dbReference>
<organism evidence="7 8">
    <name type="scientific">Nitrogeniibacter mangrovi</name>
    <dbReference type="NCBI Taxonomy" id="2016596"/>
    <lineage>
        <taxon>Bacteria</taxon>
        <taxon>Pseudomonadati</taxon>
        <taxon>Pseudomonadota</taxon>
        <taxon>Betaproteobacteria</taxon>
        <taxon>Rhodocyclales</taxon>
        <taxon>Zoogloeaceae</taxon>
        <taxon>Nitrogeniibacter</taxon>
    </lineage>
</organism>
<evidence type="ECO:0000256" key="5">
    <source>
        <dbReference type="SAM" id="Phobius"/>
    </source>
</evidence>
<evidence type="ECO:0000256" key="3">
    <source>
        <dbReference type="ARBA" id="ARBA00022989"/>
    </source>
</evidence>
<keyword evidence="8" id="KW-1185">Reference proteome</keyword>
<name>A0A6C1B0D7_9RHOO</name>
<feature type="transmembrane region" description="Helical" evidence="5">
    <location>
        <begin position="30"/>
        <end position="49"/>
    </location>
</feature>
<keyword evidence="4 5" id="KW-0472">Membrane</keyword>
<evidence type="ECO:0000259" key="6">
    <source>
        <dbReference type="Pfam" id="PF04893"/>
    </source>
</evidence>
<evidence type="ECO:0000256" key="1">
    <source>
        <dbReference type="ARBA" id="ARBA00004141"/>
    </source>
</evidence>
<protein>
    <submittedName>
        <fullName evidence="7">YIP1 family protein</fullName>
    </submittedName>
</protein>
<evidence type="ECO:0000313" key="8">
    <source>
        <dbReference type="Proteomes" id="UP000501991"/>
    </source>
</evidence>